<feature type="transmembrane region" description="Helical" evidence="19">
    <location>
        <begin position="345"/>
        <end position="373"/>
    </location>
</feature>
<reference evidence="21" key="1">
    <citation type="submission" date="2023-01" db="EMBL/GenBank/DDBJ databases">
        <title>Key to firefly adult light organ development and bioluminescence: homeobox transcription factors regulate luciferase expression and transportation to peroxisome.</title>
        <authorList>
            <person name="Fu X."/>
        </authorList>
    </citation>
    <scope>NUCLEOTIDE SEQUENCE [LARGE SCALE GENOMIC DNA]</scope>
</reference>
<dbReference type="GO" id="GO:0071617">
    <property type="term" value="F:lysophospholipid acyltransferase activity"/>
    <property type="evidence" value="ECO:0007669"/>
    <property type="project" value="TreeGrafter"/>
</dbReference>
<dbReference type="AlphaFoldDB" id="A0AAN7P6P6"/>
<evidence type="ECO:0000256" key="5">
    <source>
        <dbReference type="ARBA" id="ARBA00022516"/>
    </source>
</evidence>
<dbReference type="InterPro" id="IPR004299">
    <property type="entry name" value="MBOAT_fam"/>
</dbReference>
<dbReference type="GO" id="GO:0006656">
    <property type="term" value="P:phosphatidylcholine biosynthetic process"/>
    <property type="evidence" value="ECO:0007669"/>
    <property type="project" value="TreeGrafter"/>
</dbReference>
<keyword evidence="10" id="KW-0443">Lipid metabolism</keyword>
<dbReference type="GO" id="GO:0047184">
    <property type="term" value="F:1-acylglycerophosphocholine O-acyltransferase activity"/>
    <property type="evidence" value="ECO:0007669"/>
    <property type="project" value="UniProtKB-EC"/>
</dbReference>
<keyword evidence="9 19" id="KW-1133">Transmembrane helix</keyword>
<evidence type="ECO:0000256" key="15">
    <source>
        <dbReference type="ARBA" id="ARBA00025707"/>
    </source>
</evidence>
<dbReference type="EMBL" id="JARPUR010000004">
    <property type="protein sequence ID" value="KAK4878022.1"/>
    <property type="molecule type" value="Genomic_DNA"/>
</dbReference>
<sequence>METESNVLAKIGNLVGSSEAALRLLLSVFAGYPLALLHRKYIYGKEPNLQHTYFFVTGFALGYFNYGLDILHPLTAMLVTYLILIVFGGTVLAVVTSFVFNMGYLLIGYYCVGTDNYDINWTMPQCIIVLRLIGLTYDVYDGQQPPETLSKDSKKVALEKVPAFLETCGYVFFPTSFLVGPQFPLTRYREYVAGKYGEGNKHPPNSVEAAVKRLALGVMFLMLFLILGRFVSDEYIISDEFNNINFLKKGFLLGVWGRFTLYKYISCWLLTEGACILFGITYNGENEQGVKEWNGVENVKVSLLENATEFNHYILSFNINTNTWVAQYIYKRLKFLGNRYYSQGITLLFLAVWHGFHSGYYVCFTLEFIVMYLEKDLKSIIKSNAKATAFFERPAVKIAVFILLRIYTFVFMGWCLLPFALLTYDRYWHVFRALNHIGFVIFCLYPIVYGPLLRMLLKSKSTTTHQD</sequence>
<comment type="pathway">
    <text evidence="15">Phospholipid metabolism.</text>
</comment>
<evidence type="ECO:0000256" key="11">
    <source>
        <dbReference type="ARBA" id="ARBA00023136"/>
    </source>
</evidence>
<comment type="similarity">
    <text evidence="4">Belongs to the membrane-bound acyltransferase family.</text>
</comment>
<dbReference type="GO" id="GO:0005783">
    <property type="term" value="C:endoplasmic reticulum"/>
    <property type="evidence" value="ECO:0007669"/>
    <property type="project" value="UniProtKB-SubCell"/>
</dbReference>
<name>A0AAN7P6P6_9COLE</name>
<proteinExistence type="inferred from homology"/>
<evidence type="ECO:0000256" key="2">
    <source>
        <dbReference type="ARBA" id="ARBA00004240"/>
    </source>
</evidence>
<evidence type="ECO:0000256" key="13">
    <source>
        <dbReference type="ARBA" id="ARBA00023264"/>
    </source>
</evidence>
<keyword evidence="5" id="KW-0444">Lipid biosynthesis</keyword>
<evidence type="ECO:0000313" key="20">
    <source>
        <dbReference type="EMBL" id="KAK4878022.1"/>
    </source>
</evidence>
<organism evidence="20 21">
    <name type="scientific">Aquatica leii</name>
    <dbReference type="NCBI Taxonomy" id="1421715"/>
    <lineage>
        <taxon>Eukaryota</taxon>
        <taxon>Metazoa</taxon>
        <taxon>Ecdysozoa</taxon>
        <taxon>Arthropoda</taxon>
        <taxon>Hexapoda</taxon>
        <taxon>Insecta</taxon>
        <taxon>Pterygota</taxon>
        <taxon>Neoptera</taxon>
        <taxon>Endopterygota</taxon>
        <taxon>Coleoptera</taxon>
        <taxon>Polyphaga</taxon>
        <taxon>Elateriformia</taxon>
        <taxon>Elateroidea</taxon>
        <taxon>Lampyridae</taxon>
        <taxon>Luciolinae</taxon>
        <taxon>Aquatica</taxon>
    </lineage>
</organism>
<dbReference type="PANTHER" id="PTHR13906:SF14">
    <property type="entry name" value="LYSOPHOSPHOLIPID ACYLTRANSFERASE 5"/>
    <property type="match status" value="1"/>
</dbReference>
<protein>
    <recommendedName>
        <fullName evidence="18">Lysophospholipid acyltransferase 5</fullName>
        <ecNumber evidence="16">2.3.1.23</ecNumber>
        <ecNumber evidence="17">2.3.1.n6</ecNumber>
    </recommendedName>
</protein>
<evidence type="ECO:0000256" key="6">
    <source>
        <dbReference type="ARBA" id="ARBA00022679"/>
    </source>
</evidence>
<comment type="caution">
    <text evidence="20">The sequence shown here is derived from an EMBL/GenBank/DDBJ whole genome shotgun (WGS) entry which is preliminary data.</text>
</comment>
<keyword evidence="11 19" id="KW-0472">Membrane</keyword>
<dbReference type="Proteomes" id="UP001353858">
    <property type="component" value="Unassembled WGS sequence"/>
</dbReference>
<feature type="transmembrane region" description="Helical" evidence="19">
    <location>
        <begin position="78"/>
        <end position="100"/>
    </location>
</feature>
<feature type="transmembrane region" description="Helical" evidence="19">
    <location>
        <begin position="394"/>
        <end position="421"/>
    </location>
</feature>
<evidence type="ECO:0000256" key="4">
    <source>
        <dbReference type="ARBA" id="ARBA00010323"/>
    </source>
</evidence>
<dbReference type="GO" id="GO:0016020">
    <property type="term" value="C:membrane"/>
    <property type="evidence" value="ECO:0007669"/>
    <property type="project" value="UniProtKB-SubCell"/>
</dbReference>
<evidence type="ECO:0000256" key="12">
    <source>
        <dbReference type="ARBA" id="ARBA00023209"/>
    </source>
</evidence>
<evidence type="ECO:0000256" key="14">
    <source>
        <dbReference type="ARBA" id="ARBA00023315"/>
    </source>
</evidence>
<evidence type="ECO:0000256" key="8">
    <source>
        <dbReference type="ARBA" id="ARBA00022824"/>
    </source>
</evidence>
<keyword evidence="21" id="KW-1185">Reference proteome</keyword>
<comment type="pathway">
    <text evidence="3">Lipid metabolism; phospholipid metabolism.</text>
</comment>
<evidence type="ECO:0000256" key="3">
    <source>
        <dbReference type="ARBA" id="ARBA00005074"/>
    </source>
</evidence>
<accession>A0AAN7P6P6</accession>
<keyword evidence="14" id="KW-0012">Acyltransferase</keyword>
<keyword evidence="7 19" id="KW-0812">Transmembrane</keyword>
<gene>
    <name evidence="20" type="ORF">RN001_010528</name>
</gene>
<feature type="transmembrane region" description="Helical" evidence="19">
    <location>
        <begin position="20"/>
        <end position="37"/>
    </location>
</feature>
<keyword evidence="8" id="KW-0256">Endoplasmic reticulum</keyword>
<evidence type="ECO:0000313" key="21">
    <source>
        <dbReference type="Proteomes" id="UP001353858"/>
    </source>
</evidence>
<evidence type="ECO:0000256" key="9">
    <source>
        <dbReference type="ARBA" id="ARBA00022989"/>
    </source>
</evidence>
<evidence type="ECO:0000256" key="7">
    <source>
        <dbReference type="ARBA" id="ARBA00022692"/>
    </source>
</evidence>
<evidence type="ECO:0000256" key="1">
    <source>
        <dbReference type="ARBA" id="ARBA00004141"/>
    </source>
</evidence>
<evidence type="ECO:0000256" key="18">
    <source>
        <dbReference type="ARBA" id="ARBA00039721"/>
    </source>
</evidence>
<keyword evidence="12" id="KW-0594">Phospholipid biosynthesis</keyword>
<comment type="subcellular location">
    <subcellularLocation>
        <location evidence="2">Endoplasmic reticulum</location>
    </subcellularLocation>
    <subcellularLocation>
        <location evidence="1">Membrane</location>
        <topology evidence="1">Multi-pass membrane protein</topology>
    </subcellularLocation>
</comment>
<dbReference type="PANTHER" id="PTHR13906">
    <property type="entry name" value="PORCUPINE"/>
    <property type="match status" value="1"/>
</dbReference>
<feature type="transmembrane region" description="Helical" evidence="19">
    <location>
        <begin position="49"/>
        <end position="66"/>
    </location>
</feature>
<dbReference type="Pfam" id="PF03062">
    <property type="entry name" value="MBOAT"/>
    <property type="match status" value="1"/>
</dbReference>
<dbReference type="EC" id="2.3.1.23" evidence="16"/>
<dbReference type="InterPro" id="IPR049941">
    <property type="entry name" value="LPLAT_7/PORCN-like"/>
</dbReference>
<evidence type="ECO:0000256" key="10">
    <source>
        <dbReference type="ARBA" id="ARBA00023098"/>
    </source>
</evidence>
<evidence type="ECO:0000256" key="19">
    <source>
        <dbReference type="SAM" id="Phobius"/>
    </source>
</evidence>
<feature type="transmembrane region" description="Helical" evidence="19">
    <location>
        <begin position="214"/>
        <end position="232"/>
    </location>
</feature>
<feature type="transmembrane region" description="Helical" evidence="19">
    <location>
        <begin position="433"/>
        <end position="452"/>
    </location>
</feature>
<keyword evidence="13" id="KW-1208">Phospholipid metabolism</keyword>
<evidence type="ECO:0000256" key="17">
    <source>
        <dbReference type="ARBA" id="ARBA00038923"/>
    </source>
</evidence>
<dbReference type="EC" id="2.3.1.n6" evidence="17"/>
<evidence type="ECO:0000256" key="16">
    <source>
        <dbReference type="ARBA" id="ARBA00026120"/>
    </source>
</evidence>
<keyword evidence="6" id="KW-0808">Transferase</keyword>
<dbReference type="GO" id="GO:0030258">
    <property type="term" value="P:lipid modification"/>
    <property type="evidence" value="ECO:0007669"/>
    <property type="project" value="TreeGrafter"/>
</dbReference>